<evidence type="ECO:0000313" key="4">
    <source>
        <dbReference type="EMBL" id="SFM14255.1"/>
    </source>
</evidence>
<feature type="chain" id="PRO_5039158911" evidence="2">
    <location>
        <begin position="25"/>
        <end position="172"/>
    </location>
</feature>
<reference evidence="4 5" key="1">
    <citation type="submission" date="2016-10" db="EMBL/GenBank/DDBJ databases">
        <authorList>
            <person name="de Groot N.N."/>
        </authorList>
    </citation>
    <scope>NUCLEOTIDE SEQUENCE [LARGE SCALE GENOMIC DNA]</scope>
    <source>
        <strain evidence="4 5">CGMCC 1.6134</strain>
    </source>
</reference>
<dbReference type="AlphaFoldDB" id="A0A1I4NFU6"/>
<name>A0A1I4NFU6_9BACI</name>
<dbReference type="InterPro" id="IPR025711">
    <property type="entry name" value="PepSY"/>
</dbReference>
<gene>
    <name evidence="4" type="ORF">SAMN04488054_11754</name>
</gene>
<dbReference type="STRING" id="266892.SAMN04488054_11754"/>
<dbReference type="RefSeq" id="WP_177195547.1">
    <property type="nucleotide sequence ID" value="NZ_FOTY01000017.1"/>
</dbReference>
<dbReference type="Gene3D" id="3.10.450.40">
    <property type="match status" value="2"/>
</dbReference>
<keyword evidence="5" id="KW-1185">Reference proteome</keyword>
<sequence>MKKKWMISSVVGAVVIGSTFGVSAMADSGDDWNGQKAELSVSEAETAAKEKVQGLTVDHIEKENDDGRLLYEVDGTEADGRDMDMDIDANSGKVIRIDRDDDDEKESNGKVNVSKQQAVEAAKAEGEGQVTEVELDDGHYEIEMENGRTEYEIKVDGQTGEVMETEQDQDDD</sequence>
<proteinExistence type="predicted"/>
<keyword evidence="2" id="KW-0732">Signal</keyword>
<evidence type="ECO:0000259" key="3">
    <source>
        <dbReference type="Pfam" id="PF03413"/>
    </source>
</evidence>
<accession>A0A1I4NFU6</accession>
<evidence type="ECO:0000256" key="1">
    <source>
        <dbReference type="SAM" id="MobiDB-lite"/>
    </source>
</evidence>
<evidence type="ECO:0000313" key="5">
    <source>
        <dbReference type="Proteomes" id="UP000199668"/>
    </source>
</evidence>
<organism evidence="4 5">
    <name type="scientific">Salibacterium qingdaonense</name>
    <dbReference type="NCBI Taxonomy" id="266892"/>
    <lineage>
        <taxon>Bacteria</taxon>
        <taxon>Bacillati</taxon>
        <taxon>Bacillota</taxon>
        <taxon>Bacilli</taxon>
        <taxon>Bacillales</taxon>
        <taxon>Bacillaceae</taxon>
    </lineage>
</organism>
<dbReference type="Pfam" id="PF03413">
    <property type="entry name" value="PepSY"/>
    <property type="match status" value="2"/>
</dbReference>
<feature type="domain" description="PepSY" evidence="3">
    <location>
        <begin position="39"/>
        <end position="97"/>
    </location>
</feature>
<feature type="signal peptide" evidence="2">
    <location>
        <begin position="1"/>
        <end position="24"/>
    </location>
</feature>
<dbReference type="EMBL" id="FOTY01000017">
    <property type="protein sequence ID" value="SFM14255.1"/>
    <property type="molecule type" value="Genomic_DNA"/>
</dbReference>
<protein>
    <submittedName>
        <fullName evidence="4">Uncharacterized membrane protein YkoI</fullName>
    </submittedName>
</protein>
<dbReference type="SUPFAM" id="SSF160574">
    <property type="entry name" value="BT0923-like"/>
    <property type="match status" value="1"/>
</dbReference>
<evidence type="ECO:0000256" key="2">
    <source>
        <dbReference type="SAM" id="SignalP"/>
    </source>
</evidence>
<feature type="domain" description="PepSY" evidence="3">
    <location>
        <begin position="113"/>
        <end position="166"/>
    </location>
</feature>
<feature type="region of interest" description="Disordered" evidence="1">
    <location>
        <begin position="96"/>
        <end position="131"/>
    </location>
</feature>
<dbReference type="Proteomes" id="UP000199668">
    <property type="component" value="Unassembled WGS sequence"/>
</dbReference>